<dbReference type="InterPro" id="IPR024055">
    <property type="entry name" value="TIF2_asu_C"/>
</dbReference>
<dbReference type="Gene3D" id="1.10.150.190">
    <property type="entry name" value="Translation initiation factor 2, subunit 1, domain 2"/>
    <property type="match status" value="1"/>
</dbReference>
<keyword evidence="2" id="KW-0396">Initiation factor</keyword>
<dbReference type="SMART" id="SM00316">
    <property type="entry name" value="S1"/>
    <property type="match status" value="1"/>
</dbReference>
<dbReference type="Gene3D" id="2.40.50.140">
    <property type="entry name" value="Nucleic acid-binding proteins"/>
    <property type="match status" value="1"/>
</dbReference>
<evidence type="ECO:0000313" key="6">
    <source>
        <dbReference type="EMBL" id="CAD9153037.1"/>
    </source>
</evidence>
<dbReference type="InterPro" id="IPR011488">
    <property type="entry name" value="TIF_2_asu"/>
</dbReference>
<dbReference type="InterPro" id="IPR024054">
    <property type="entry name" value="TIF2_asu_middle_sf"/>
</dbReference>
<dbReference type="InterPro" id="IPR044126">
    <property type="entry name" value="S1_IF2_alpha"/>
</dbReference>
<dbReference type="GO" id="GO:0043022">
    <property type="term" value="F:ribosome binding"/>
    <property type="evidence" value="ECO:0007669"/>
    <property type="project" value="TreeGrafter"/>
</dbReference>
<evidence type="ECO:0000256" key="1">
    <source>
        <dbReference type="ARBA" id="ARBA00007223"/>
    </source>
</evidence>
<dbReference type="GO" id="GO:0033290">
    <property type="term" value="C:eukaryotic 48S preinitiation complex"/>
    <property type="evidence" value="ECO:0007669"/>
    <property type="project" value="TreeGrafter"/>
</dbReference>
<organism evidence="6">
    <name type="scientific">Neobodo designis</name>
    <name type="common">Flagellated protozoan</name>
    <name type="synonym">Bodo designis</name>
    <dbReference type="NCBI Taxonomy" id="312471"/>
    <lineage>
        <taxon>Eukaryota</taxon>
        <taxon>Discoba</taxon>
        <taxon>Euglenozoa</taxon>
        <taxon>Kinetoplastea</taxon>
        <taxon>Metakinetoplastina</taxon>
        <taxon>Neobodonida</taxon>
        <taxon>Neobodo</taxon>
    </lineage>
</organism>
<dbReference type="SUPFAM" id="SSF116742">
    <property type="entry name" value="eIF2alpha middle domain-like"/>
    <property type="match status" value="1"/>
</dbReference>
<dbReference type="InterPro" id="IPR003029">
    <property type="entry name" value="S1_domain"/>
</dbReference>
<accession>A0A7S1R0L7</accession>
<dbReference type="FunFam" id="2.40.50.140:FF:000015">
    <property type="entry name" value="Eukaryotic translation initiation factor 2 subunit alpha"/>
    <property type="match status" value="1"/>
</dbReference>
<dbReference type="GO" id="GO:0005850">
    <property type="term" value="C:eukaryotic translation initiation factor 2 complex"/>
    <property type="evidence" value="ECO:0007669"/>
    <property type="project" value="TreeGrafter"/>
</dbReference>
<sequence>MTSKDFQVRYYENEMPAIGDVVMVKVEKMTDTSCYVRLLEYNNIEGMIPYTELSRRRIRSISQLAKVGRLQIAVVIRLDAEKKYIDLSKKQVTAEERRQCEERFRKSKTVASIMCYTAIETKIPVLDVMKAIAWPLYKSHGNAYDALKQAVQNPDQIFGPLKLDAALHEKIVSIVQIKLKAEVLKLQADVNVTCFTAEGVDAIRDVLLLGQAAGQREGSPIVTVNVQAPPTYAIHTTTEDKEAGVAMLQECIEVMKAEMARRGGQVEVREPPRVMGADGKAEEEKDKLDSDEEDADE</sequence>
<feature type="region of interest" description="Disordered" evidence="4">
    <location>
        <begin position="262"/>
        <end position="297"/>
    </location>
</feature>
<dbReference type="InterPro" id="IPR012340">
    <property type="entry name" value="NA-bd_OB-fold"/>
</dbReference>
<evidence type="ECO:0000256" key="2">
    <source>
        <dbReference type="ARBA" id="ARBA00022540"/>
    </source>
</evidence>
<dbReference type="Pfam" id="PF00575">
    <property type="entry name" value="S1"/>
    <property type="match status" value="1"/>
</dbReference>
<keyword evidence="3" id="KW-0648">Protein biosynthesis</keyword>
<dbReference type="CDD" id="cd04452">
    <property type="entry name" value="S1_IF2_alpha"/>
    <property type="match status" value="1"/>
</dbReference>
<dbReference type="GO" id="GO:0003723">
    <property type="term" value="F:RNA binding"/>
    <property type="evidence" value="ECO:0007669"/>
    <property type="project" value="InterPro"/>
</dbReference>
<dbReference type="Gene3D" id="3.30.70.1130">
    <property type="entry name" value="EIF_2_alpha"/>
    <property type="match status" value="1"/>
</dbReference>
<dbReference type="EMBL" id="HBGF01050601">
    <property type="protein sequence ID" value="CAD9153037.1"/>
    <property type="molecule type" value="Transcribed_RNA"/>
</dbReference>
<dbReference type="GO" id="GO:0003743">
    <property type="term" value="F:translation initiation factor activity"/>
    <property type="evidence" value="ECO:0007669"/>
    <property type="project" value="UniProtKB-KW"/>
</dbReference>
<comment type="similarity">
    <text evidence="1">Belongs to the eIF-2-alpha family.</text>
</comment>
<reference evidence="6" key="1">
    <citation type="submission" date="2021-01" db="EMBL/GenBank/DDBJ databases">
        <authorList>
            <person name="Corre E."/>
            <person name="Pelletier E."/>
            <person name="Niang G."/>
            <person name="Scheremetjew M."/>
            <person name="Finn R."/>
            <person name="Kale V."/>
            <person name="Holt S."/>
            <person name="Cochrane G."/>
            <person name="Meng A."/>
            <person name="Brown T."/>
            <person name="Cohen L."/>
        </authorList>
    </citation>
    <scope>NUCLEOTIDE SEQUENCE</scope>
    <source>
        <strain evidence="6">CCAP 1951/1</strain>
    </source>
</reference>
<dbReference type="SUPFAM" id="SSF50249">
    <property type="entry name" value="Nucleic acid-binding proteins"/>
    <property type="match status" value="1"/>
</dbReference>
<dbReference type="PROSITE" id="PS50126">
    <property type="entry name" value="S1"/>
    <property type="match status" value="1"/>
</dbReference>
<dbReference type="Pfam" id="PF07541">
    <property type="entry name" value="EIF_2_alpha"/>
    <property type="match status" value="1"/>
</dbReference>
<dbReference type="PANTHER" id="PTHR10602:SF0">
    <property type="entry name" value="EUKARYOTIC TRANSLATION INITIATION FACTOR 2 SUBUNIT 1"/>
    <property type="match status" value="1"/>
</dbReference>
<proteinExistence type="inferred from homology"/>
<dbReference type="SUPFAM" id="SSF110993">
    <property type="entry name" value="eIF-2-alpha, C-terminal domain"/>
    <property type="match status" value="1"/>
</dbReference>
<evidence type="ECO:0000256" key="3">
    <source>
        <dbReference type="ARBA" id="ARBA00022917"/>
    </source>
</evidence>
<evidence type="ECO:0000259" key="5">
    <source>
        <dbReference type="PROSITE" id="PS50126"/>
    </source>
</evidence>
<evidence type="ECO:0000256" key="4">
    <source>
        <dbReference type="SAM" id="MobiDB-lite"/>
    </source>
</evidence>
<dbReference type="AlphaFoldDB" id="A0A7S1R0L7"/>
<feature type="compositionally biased region" description="Basic and acidic residues" evidence="4">
    <location>
        <begin position="279"/>
        <end position="288"/>
    </location>
</feature>
<protein>
    <recommendedName>
        <fullName evidence="5">S1 motif domain-containing protein</fullName>
    </recommendedName>
</protein>
<feature type="domain" description="S1 motif" evidence="5">
    <location>
        <begin position="19"/>
        <end position="90"/>
    </location>
</feature>
<gene>
    <name evidence="6" type="ORF">NDES1114_LOCUS33905</name>
</gene>
<name>A0A7S1R0L7_NEODS</name>
<dbReference type="PANTHER" id="PTHR10602">
    <property type="entry name" value="EUKARYOTIC TRANSLATION INITIATION FACTOR 2 SUBUNIT 1"/>
    <property type="match status" value="1"/>
</dbReference>